<keyword evidence="2" id="KW-1185">Reference proteome</keyword>
<evidence type="ECO:0000313" key="2">
    <source>
        <dbReference type="Proteomes" id="UP000886520"/>
    </source>
</evidence>
<sequence length="107" mass="12322">MHGEMNSSCLKRTNGILVLKTDLQYHYEGPPIKIVKVHDFQQVTLCLKCSHKTRETDFGFFLSIWQSLVLESVPHSKTSTASCFKVEYPASLCRTMTSKRVELKEFH</sequence>
<reference evidence="1" key="1">
    <citation type="submission" date="2021-01" db="EMBL/GenBank/DDBJ databases">
        <title>Adiantum capillus-veneris genome.</title>
        <authorList>
            <person name="Fang Y."/>
            <person name="Liao Q."/>
        </authorList>
    </citation>
    <scope>NUCLEOTIDE SEQUENCE</scope>
    <source>
        <strain evidence="1">H3</strain>
        <tissue evidence="1">Leaf</tissue>
    </source>
</reference>
<name>A0A9D4UW04_ADICA</name>
<dbReference type="EMBL" id="JABFUD020000010">
    <property type="protein sequence ID" value="KAI5074855.1"/>
    <property type="molecule type" value="Genomic_DNA"/>
</dbReference>
<evidence type="ECO:0000313" key="1">
    <source>
        <dbReference type="EMBL" id="KAI5074855.1"/>
    </source>
</evidence>
<proteinExistence type="predicted"/>
<dbReference type="Proteomes" id="UP000886520">
    <property type="component" value="Chromosome 10"/>
</dbReference>
<accession>A0A9D4UW04</accession>
<organism evidence="1 2">
    <name type="scientific">Adiantum capillus-veneris</name>
    <name type="common">Maidenhair fern</name>
    <dbReference type="NCBI Taxonomy" id="13818"/>
    <lineage>
        <taxon>Eukaryota</taxon>
        <taxon>Viridiplantae</taxon>
        <taxon>Streptophyta</taxon>
        <taxon>Embryophyta</taxon>
        <taxon>Tracheophyta</taxon>
        <taxon>Polypodiopsida</taxon>
        <taxon>Polypodiidae</taxon>
        <taxon>Polypodiales</taxon>
        <taxon>Pteridineae</taxon>
        <taxon>Pteridaceae</taxon>
        <taxon>Vittarioideae</taxon>
        <taxon>Adiantum</taxon>
    </lineage>
</organism>
<dbReference type="AlphaFoldDB" id="A0A9D4UW04"/>
<comment type="caution">
    <text evidence="1">The sequence shown here is derived from an EMBL/GenBank/DDBJ whole genome shotgun (WGS) entry which is preliminary data.</text>
</comment>
<protein>
    <submittedName>
        <fullName evidence="1">Uncharacterized protein</fullName>
    </submittedName>
</protein>
<gene>
    <name evidence="1" type="ORF">GOP47_0010816</name>
</gene>